<dbReference type="Gene3D" id="2.60.40.1110">
    <property type="match status" value="1"/>
</dbReference>
<dbReference type="EMBL" id="NBCO01000255">
    <property type="protein sequence ID" value="ORC77869.1"/>
    <property type="molecule type" value="Genomic_DNA"/>
</dbReference>
<dbReference type="OrthoDB" id="1104827at2759"/>
<dbReference type="RefSeq" id="XP_028876652.1">
    <property type="nucleotide sequence ID" value="XM_029032053.1"/>
</dbReference>
<dbReference type="Proteomes" id="UP000192257">
    <property type="component" value="Unassembled WGS sequence"/>
</dbReference>
<keyword evidence="3" id="KW-1185">Reference proteome</keyword>
<gene>
    <name evidence="2" type="ORF">TM35_002551000</name>
</gene>
<dbReference type="VEuPathDB" id="TriTrypDB:TM35_002551000"/>
<evidence type="ECO:0000313" key="2">
    <source>
        <dbReference type="EMBL" id="ORC77869.1"/>
    </source>
</evidence>
<reference evidence="2 3" key="1">
    <citation type="submission" date="2017-03" db="EMBL/GenBank/DDBJ databases">
        <title>An alternative strategy for trypanosome survival in the mammalian bloodstream revealed through genome and transcriptome analysis of the ubiquitous bovine parasite Trypanosoma (Megatrypanum) theileri.</title>
        <authorList>
            <person name="Kelly S."/>
            <person name="Ivens A."/>
            <person name="Mott A."/>
            <person name="O'Neill E."/>
            <person name="Emms D."/>
            <person name="Macleod O."/>
            <person name="Voorheis P."/>
            <person name="Matthews J."/>
            <person name="Matthews K."/>
            <person name="Carrington M."/>
        </authorList>
    </citation>
    <scope>NUCLEOTIDE SEQUENCE [LARGE SCALE GENOMIC DNA]</scope>
    <source>
        <strain evidence="2">Edinburgh</strain>
    </source>
</reference>
<feature type="compositionally biased region" description="Basic residues" evidence="1">
    <location>
        <begin position="486"/>
        <end position="499"/>
    </location>
</feature>
<accession>A0A1X0ND12</accession>
<evidence type="ECO:0000313" key="3">
    <source>
        <dbReference type="Proteomes" id="UP000192257"/>
    </source>
</evidence>
<evidence type="ECO:0000256" key="1">
    <source>
        <dbReference type="SAM" id="MobiDB-lite"/>
    </source>
</evidence>
<protein>
    <submittedName>
        <fullName evidence="2">Formin</fullName>
    </submittedName>
</protein>
<name>A0A1X0ND12_9TRYP</name>
<proteinExistence type="predicted"/>
<organism evidence="2 3">
    <name type="scientific">Trypanosoma theileri</name>
    <dbReference type="NCBI Taxonomy" id="67003"/>
    <lineage>
        <taxon>Eukaryota</taxon>
        <taxon>Discoba</taxon>
        <taxon>Euglenozoa</taxon>
        <taxon>Kinetoplastea</taxon>
        <taxon>Metakinetoplastina</taxon>
        <taxon>Trypanosomatida</taxon>
        <taxon>Trypanosomatidae</taxon>
        <taxon>Trypanosoma</taxon>
    </lineage>
</organism>
<feature type="compositionally biased region" description="Polar residues" evidence="1">
    <location>
        <begin position="461"/>
        <end position="480"/>
    </location>
</feature>
<comment type="caution">
    <text evidence="2">The sequence shown here is derived from an EMBL/GenBank/DDBJ whole genome shotgun (WGS) entry which is preliminary data.</text>
</comment>
<dbReference type="GeneID" id="39991833"/>
<dbReference type="STRING" id="67003.A0A1X0ND12"/>
<dbReference type="InterPro" id="IPR029021">
    <property type="entry name" value="Prot-tyrosine_phosphatase-like"/>
</dbReference>
<dbReference type="Gene3D" id="3.90.190.10">
    <property type="entry name" value="Protein tyrosine phosphatase superfamily"/>
    <property type="match status" value="1"/>
</dbReference>
<sequence length="506" mass="57781">MNLLDGLFRSSNNCTMKEMLAYPVFIWQIPCGSVSINKKGGLVVGNSTAKNIRANCQYLDNTYSHRYMIFNFSPLMMDLEEACKYGELMDYSKQSIEDFRLLMELCFTIMKWTLAADQQDHYAVLTFLEESRSVPHPNYAAMIATCYHIFAGGQSNGGSYTLEFMEGQLGIRRSMYHAASQESYVNYFQLLLDLPIVPNTQRLRLTRVSLHNMDLKGVKLGLHVEYEGKTSVFSDPTAWVEEVENEEDGTVRLSLNTQVCLFGDFSVSLLRYEPLPPPLQGHGEPPRRVRLLARCAFSTVFLHQETHQIRARDMDYATQNNLPSDSFMLLHFEKVDPLSGDDAYIGQITQRVEQSPRHQMFLLGPDPLPSSNRYNNYASSNRDDDYSTNGARCRADEMCRQNCVCGENIDRPLSRTITLVTLPEEEKRRSQEDYEVVSLPDKNKDIQQSESSNNVTCESLVTPSVTTGNGVSLPSYGPTTRLSRSERRRQRGIRFRRRGGYYGYRD</sequence>
<feature type="region of interest" description="Disordered" evidence="1">
    <location>
        <begin position="461"/>
        <end position="506"/>
    </location>
</feature>
<dbReference type="AlphaFoldDB" id="A0A1X0ND12"/>